<name>A0AAW7XDP7_9GAMM</name>
<feature type="signal peptide" evidence="2">
    <location>
        <begin position="1"/>
        <end position="41"/>
    </location>
</feature>
<evidence type="ECO:0000313" key="3">
    <source>
        <dbReference type="EMBL" id="MDO6452368.1"/>
    </source>
</evidence>
<evidence type="ECO:0000313" key="4">
    <source>
        <dbReference type="EMBL" id="MDP2521333.1"/>
    </source>
</evidence>
<organism evidence="3 5">
    <name type="scientific">Neptunomonas phycophila</name>
    <dbReference type="NCBI Taxonomy" id="1572645"/>
    <lineage>
        <taxon>Bacteria</taxon>
        <taxon>Pseudomonadati</taxon>
        <taxon>Pseudomonadota</taxon>
        <taxon>Gammaproteobacteria</taxon>
        <taxon>Oceanospirillales</taxon>
        <taxon>Oceanospirillaceae</taxon>
        <taxon>Neptunomonas</taxon>
    </lineage>
</organism>
<dbReference type="InterPro" id="IPR045398">
    <property type="entry name" value="DUF6515"/>
</dbReference>
<dbReference type="Proteomes" id="UP001177341">
    <property type="component" value="Unassembled WGS sequence"/>
</dbReference>
<proteinExistence type="predicted"/>
<feature type="compositionally biased region" description="Basic and acidic residues" evidence="1">
    <location>
        <begin position="133"/>
        <end position="150"/>
    </location>
</feature>
<keyword evidence="6" id="KW-1185">Reference proteome</keyword>
<accession>A0AAW7XDP7</accession>
<dbReference type="EMBL" id="JAUYVO010000001">
    <property type="protein sequence ID" value="MDP2521333.1"/>
    <property type="molecule type" value="Genomic_DNA"/>
</dbReference>
<dbReference type="RefSeq" id="WP_215151743.1">
    <property type="nucleotide sequence ID" value="NZ_JAHHDZ010000012.1"/>
</dbReference>
<reference evidence="3" key="1">
    <citation type="submission" date="2023-07" db="EMBL/GenBank/DDBJ databases">
        <title>Genome content predicts the carbon catabolic preferences of heterotrophic bacteria.</title>
        <authorList>
            <person name="Gralka M."/>
        </authorList>
    </citation>
    <scope>NUCLEOTIDE SEQUENCE</scope>
    <source>
        <strain evidence="4">5G01</strain>
        <strain evidence="3">I2M16</strain>
    </source>
</reference>
<comment type="caution">
    <text evidence="3">The sequence shown here is derived from an EMBL/GenBank/DDBJ whole genome shotgun (WGS) entry which is preliminary data.</text>
</comment>
<dbReference type="Proteomes" id="UP001169862">
    <property type="component" value="Unassembled WGS sequence"/>
</dbReference>
<keyword evidence="2" id="KW-0732">Signal</keyword>
<evidence type="ECO:0000313" key="6">
    <source>
        <dbReference type="Proteomes" id="UP001177341"/>
    </source>
</evidence>
<evidence type="ECO:0000256" key="2">
    <source>
        <dbReference type="SAM" id="SignalP"/>
    </source>
</evidence>
<evidence type="ECO:0000256" key="1">
    <source>
        <dbReference type="SAM" id="MobiDB-lite"/>
    </source>
</evidence>
<feature type="region of interest" description="Disordered" evidence="1">
    <location>
        <begin position="133"/>
        <end position="199"/>
    </location>
</feature>
<sequence length="199" mass="22521">MFNMTTNRQLKTKKISLKRTMLALSFTSVLAVAFSATTAKADIKVGANITIPFSNAMVNIQVGDLLYGFYEGSFYRPTGKGRYRLVEAPIGAVIPVLPKGYKREANHFKYGNVYYLQTPNGYRVINHSTKTVIRDSKGFKDQKADHSDKNKHQKNAYNNSKNGHGKSAKDRNEKGRNDSRSKNGFQKDNRQDSFYGERH</sequence>
<dbReference type="Pfam" id="PF20125">
    <property type="entry name" value="DUF6515"/>
    <property type="match status" value="1"/>
</dbReference>
<gene>
    <name evidence="3" type="ORF">Q4490_02215</name>
    <name evidence="4" type="ORF">Q8W30_02015</name>
</gene>
<feature type="compositionally biased region" description="Basic and acidic residues" evidence="1">
    <location>
        <begin position="167"/>
        <end position="199"/>
    </location>
</feature>
<dbReference type="AlphaFoldDB" id="A0AAW7XDP7"/>
<protein>
    <submittedName>
        <fullName evidence="3">Uncharacterized protein</fullName>
    </submittedName>
</protein>
<evidence type="ECO:0000313" key="5">
    <source>
        <dbReference type="Proteomes" id="UP001169862"/>
    </source>
</evidence>
<dbReference type="EMBL" id="JAUOPG010000001">
    <property type="protein sequence ID" value="MDO6452368.1"/>
    <property type="molecule type" value="Genomic_DNA"/>
</dbReference>
<feature type="chain" id="PRO_5043510522" evidence="2">
    <location>
        <begin position="42"/>
        <end position="199"/>
    </location>
</feature>